<evidence type="ECO:0000256" key="3">
    <source>
        <dbReference type="ARBA" id="ARBA00022821"/>
    </source>
</evidence>
<dbReference type="FunCoup" id="A0A200R157">
    <property type="interactions" value="66"/>
</dbReference>
<reference evidence="9 10" key="1">
    <citation type="journal article" date="2017" name="Mol. Plant">
        <title>The Genome of Medicinal Plant Macleaya cordata Provides New Insights into Benzylisoquinoline Alkaloids Metabolism.</title>
        <authorList>
            <person name="Liu X."/>
            <person name="Liu Y."/>
            <person name="Huang P."/>
            <person name="Ma Y."/>
            <person name="Qing Z."/>
            <person name="Tang Q."/>
            <person name="Cao H."/>
            <person name="Cheng P."/>
            <person name="Zheng Y."/>
            <person name="Yuan Z."/>
            <person name="Zhou Y."/>
            <person name="Liu J."/>
            <person name="Tang Z."/>
            <person name="Zhuo Y."/>
            <person name="Zhang Y."/>
            <person name="Yu L."/>
            <person name="Huang J."/>
            <person name="Yang P."/>
            <person name="Peng Q."/>
            <person name="Zhang J."/>
            <person name="Jiang W."/>
            <person name="Zhang Z."/>
            <person name="Lin K."/>
            <person name="Ro D.K."/>
            <person name="Chen X."/>
            <person name="Xiong X."/>
            <person name="Shang Y."/>
            <person name="Huang S."/>
            <person name="Zeng J."/>
        </authorList>
    </citation>
    <scope>NUCLEOTIDE SEQUENCE [LARGE SCALE GENOMIC DNA]</scope>
    <source>
        <strain evidence="10">cv. BLH2017</strain>
        <tissue evidence="9">Root</tissue>
    </source>
</reference>
<evidence type="ECO:0000313" key="9">
    <source>
        <dbReference type="EMBL" id="OVA16452.1"/>
    </source>
</evidence>
<proteinExistence type="inferred from homology"/>
<dbReference type="GO" id="GO:0005886">
    <property type="term" value="C:plasma membrane"/>
    <property type="evidence" value="ECO:0007669"/>
    <property type="project" value="UniProtKB-SubCell"/>
</dbReference>
<gene>
    <name evidence="9" type="ORF">BVC80_243g70</name>
</gene>
<dbReference type="PANTHER" id="PTHR43670:SF114">
    <property type="entry name" value="OS05G0592000 PROTEIN"/>
    <property type="match status" value="1"/>
</dbReference>
<dbReference type="SUPFAM" id="SSF49764">
    <property type="entry name" value="HSP20-like chaperones"/>
    <property type="match status" value="1"/>
</dbReference>
<evidence type="ECO:0000259" key="8">
    <source>
        <dbReference type="PROSITE" id="PS01031"/>
    </source>
</evidence>
<evidence type="ECO:0000256" key="4">
    <source>
        <dbReference type="PROSITE-ProRule" id="PRU00285"/>
    </source>
</evidence>
<sequence>METKFQSNFTRSYEDFQPAFNWVREEGLDTLVLHLPGFKKEQLRVQVDSHGNMKISGERPLDENRWSRFRKDFPIPKNCNVNEIHAKFIGGLLYVKLPKKSIQVMAQDQPTLPQEAPVGQKMADEKIPNKGQATGSASNVGRINGSSAENGGSNGSGGGGVCSLAMHRKPAVDGLFSKLKKHRRLVVGVAVVVTTVVALGVYVACRLTSPALGEEDGN</sequence>
<name>A0A200R157_MACCD</name>
<dbReference type="InterPro" id="IPR008978">
    <property type="entry name" value="HSP20-like_chaperone"/>
</dbReference>
<keyword evidence="7" id="KW-1133">Transmembrane helix</keyword>
<keyword evidence="7" id="KW-0812">Transmembrane</keyword>
<keyword evidence="7" id="KW-0472">Membrane</keyword>
<comment type="subcellular location">
    <subcellularLocation>
        <location evidence="1">Cell membrane</location>
        <topology evidence="1">Single-pass membrane protein</topology>
    </subcellularLocation>
</comment>
<dbReference type="EMBL" id="MVGT01000506">
    <property type="protein sequence ID" value="OVA16452.1"/>
    <property type="molecule type" value="Genomic_DNA"/>
</dbReference>
<dbReference type="OMA" id="QMFEHGS"/>
<dbReference type="PROSITE" id="PS01031">
    <property type="entry name" value="SHSP"/>
    <property type="match status" value="1"/>
</dbReference>
<dbReference type="InterPro" id="IPR002068">
    <property type="entry name" value="A-crystallin/Hsp20_dom"/>
</dbReference>
<dbReference type="PANTHER" id="PTHR43670">
    <property type="entry name" value="HEAT SHOCK PROTEIN 26"/>
    <property type="match status" value="1"/>
</dbReference>
<evidence type="ECO:0000256" key="5">
    <source>
        <dbReference type="RuleBase" id="RU003616"/>
    </source>
</evidence>
<evidence type="ECO:0000256" key="2">
    <source>
        <dbReference type="ARBA" id="ARBA00022475"/>
    </source>
</evidence>
<evidence type="ECO:0000256" key="7">
    <source>
        <dbReference type="SAM" id="Phobius"/>
    </source>
</evidence>
<dbReference type="AlphaFoldDB" id="A0A200R157"/>
<organism evidence="9 10">
    <name type="scientific">Macleaya cordata</name>
    <name type="common">Five-seeded plume-poppy</name>
    <name type="synonym">Bocconia cordata</name>
    <dbReference type="NCBI Taxonomy" id="56857"/>
    <lineage>
        <taxon>Eukaryota</taxon>
        <taxon>Viridiplantae</taxon>
        <taxon>Streptophyta</taxon>
        <taxon>Embryophyta</taxon>
        <taxon>Tracheophyta</taxon>
        <taxon>Spermatophyta</taxon>
        <taxon>Magnoliopsida</taxon>
        <taxon>Ranunculales</taxon>
        <taxon>Papaveraceae</taxon>
        <taxon>Papaveroideae</taxon>
        <taxon>Macleaya</taxon>
    </lineage>
</organism>
<feature type="transmembrane region" description="Helical" evidence="7">
    <location>
        <begin position="185"/>
        <end position="204"/>
    </location>
</feature>
<dbReference type="GO" id="GO:0006952">
    <property type="term" value="P:defense response"/>
    <property type="evidence" value="ECO:0007669"/>
    <property type="project" value="UniProtKB-KW"/>
</dbReference>
<evidence type="ECO:0000313" key="10">
    <source>
        <dbReference type="Proteomes" id="UP000195402"/>
    </source>
</evidence>
<dbReference type="GO" id="GO:0034605">
    <property type="term" value="P:cellular response to heat"/>
    <property type="evidence" value="ECO:0007669"/>
    <property type="project" value="TreeGrafter"/>
</dbReference>
<feature type="domain" description="SHSP" evidence="8">
    <location>
        <begin position="11"/>
        <end position="115"/>
    </location>
</feature>
<keyword evidence="10" id="KW-1185">Reference proteome</keyword>
<dbReference type="Pfam" id="PF00011">
    <property type="entry name" value="HSP20"/>
    <property type="match status" value="1"/>
</dbReference>
<comment type="similarity">
    <text evidence="4 5">Belongs to the small heat shock protein (HSP20) family.</text>
</comment>
<feature type="region of interest" description="Disordered" evidence="6">
    <location>
        <begin position="129"/>
        <end position="155"/>
    </location>
</feature>
<dbReference type="Gene3D" id="2.60.40.790">
    <property type="match status" value="1"/>
</dbReference>
<protein>
    <submittedName>
        <fullName evidence="9">Alpha crystallin/Hsp20 domain</fullName>
    </submittedName>
</protein>
<accession>A0A200R157</accession>
<evidence type="ECO:0000256" key="1">
    <source>
        <dbReference type="ARBA" id="ARBA00004162"/>
    </source>
</evidence>
<dbReference type="Proteomes" id="UP000195402">
    <property type="component" value="Unassembled WGS sequence"/>
</dbReference>
<dbReference type="CDD" id="cd06464">
    <property type="entry name" value="ACD_sHsps-like"/>
    <property type="match status" value="1"/>
</dbReference>
<comment type="caution">
    <text evidence="9">The sequence shown here is derived from an EMBL/GenBank/DDBJ whole genome shotgun (WGS) entry which is preliminary data.</text>
</comment>
<keyword evidence="3" id="KW-0611">Plant defense</keyword>
<dbReference type="InParanoid" id="A0A200R157"/>
<evidence type="ECO:0000256" key="6">
    <source>
        <dbReference type="SAM" id="MobiDB-lite"/>
    </source>
</evidence>
<feature type="compositionally biased region" description="Polar residues" evidence="6">
    <location>
        <begin position="131"/>
        <end position="141"/>
    </location>
</feature>
<keyword evidence="2" id="KW-1003">Cell membrane</keyword>
<dbReference type="OrthoDB" id="1431247at2759"/>